<evidence type="ECO:0000256" key="3">
    <source>
        <dbReference type="ARBA" id="ARBA00022741"/>
    </source>
</evidence>
<feature type="domain" description="Protein kinase" evidence="6">
    <location>
        <begin position="1"/>
        <end position="129"/>
    </location>
</feature>
<keyword evidence="3" id="KW-0547">Nucleotide-binding</keyword>
<dbReference type="InterPro" id="IPR011009">
    <property type="entry name" value="Kinase-like_dom_sf"/>
</dbReference>
<name>A0ABR2HBM1_9EUKA</name>
<sequence length="129" mass="14836">MNQLNQENLQIFMKEHEILKMLNHPNVLKTYGIFLSDETNLPSILLEHCVNDLDCAIKNKSLSKTQISFIIYQMAEGMKYFHFKKIIHCDLKPSDILIDENGIIKICDFCISKVMTPSEQQTLTMTGGL</sequence>
<dbReference type="InterPro" id="IPR000719">
    <property type="entry name" value="Prot_kinase_dom"/>
</dbReference>
<dbReference type="CDD" id="cd00180">
    <property type="entry name" value="PKc"/>
    <property type="match status" value="1"/>
</dbReference>
<dbReference type="PANTHER" id="PTHR22974">
    <property type="entry name" value="MIXED LINEAGE PROTEIN KINASE"/>
    <property type="match status" value="1"/>
</dbReference>
<evidence type="ECO:0000256" key="1">
    <source>
        <dbReference type="ARBA" id="ARBA00022527"/>
    </source>
</evidence>
<proteinExistence type="predicted"/>
<comment type="caution">
    <text evidence="7">The sequence shown here is derived from an EMBL/GenBank/DDBJ whole genome shotgun (WGS) entry which is preliminary data.</text>
</comment>
<keyword evidence="2" id="KW-0808">Transferase</keyword>
<evidence type="ECO:0000256" key="2">
    <source>
        <dbReference type="ARBA" id="ARBA00022679"/>
    </source>
</evidence>
<evidence type="ECO:0000313" key="7">
    <source>
        <dbReference type="EMBL" id="KAK8842942.1"/>
    </source>
</evidence>
<keyword evidence="1" id="KW-0723">Serine/threonine-protein kinase</keyword>
<keyword evidence="8" id="KW-1185">Reference proteome</keyword>
<keyword evidence="5" id="KW-0067">ATP-binding</keyword>
<dbReference type="Pfam" id="PF00069">
    <property type="entry name" value="Pkinase"/>
    <property type="match status" value="1"/>
</dbReference>
<dbReference type="EMBL" id="JAPFFF010000037">
    <property type="protein sequence ID" value="KAK8842942.1"/>
    <property type="molecule type" value="Genomic_DNA"/>
</dbReference>
<protein>
    <recommendedName>
        <fullName evidence="6">Protein kinase domain-containing protein</fullName>
    </recommendedName>
</protein>
<evidence type="ECO:0000256" key="5">
    <source>
        <dbReference type="ARBA" id="ARBA00022840"/>
    </source>
</evidence>
<accession>A0ABR2HBM1</accession>
<dbReference type="PROSITE" id="PS50011">
    <property type="entry name" value="PROTEIN_KINASE_DOM"/>
    <property type="match status" value="1"/>
</dbReference>
<evidence type="ECO:0000256" key="4">
    <source>
        <dbReference type="ARBA" id="ARBA00022777"/>
    </source>
</evidence>
<gene>
    <name evidence="7" type="ORF">M9Y10_025808</name>
</gene>
<evidence type="ECO:0000313" key="8">
    <source>
        <dbReference type="Proteomes" id="UP001470230"/>
    </source>
</evidence>
<reference evidence="7 8" key="1">
    <citation type="submission" date="2024-04" db="EMBL/GenBank/DDBJ databases">
        <title>Tritrichomonas musculus Genome.</title>
        <authorList>
            <person name="Alves-Ferreira E."/>
            <person name="Grigg M."/>
            <person name="Lorenzi H."/>
            <person name="Galac M."/>
        </authorList>
    </citation>
    <scope>NUCLEOTIDE SEQUENCE [LARGE SCALE GENOMIC DNA]</scope>
    <source>
        <strain evidence="7 8">EAF2021</strain>
    </source>
</reference>
<organism evidence="7 8">
    <name type="scientific">Tritrichomonas musculus</name>
    <dbReference type="NCBI Taxonomy" id="1915356"/>
    <lineage>
        <taxon>Eukaryota</taxon>
        <taxon>Metamonada</taxon>
        <taxon>Parabasalia</taxon>
        <taxon>Tritrichomonadida</taxon>
        <taxon>Tritrichomonadidae</taxon>
        <taxon>Tritrichomonas</taxon>
    </lineage>
</organism>
<dbReference type="Proteomes" id="UP001470230">
    <property type="component" value="Unassembled WGS sequence"/>
</dbReference>
<dbReference type="Gene3D" id="1.10.510.10">
    <property type="entry name" value="Transferase(Phosphotransferase) domain 1"/>
    <property type="match status" value="1"/>
</dbReference>
<dbReference type="SMART" id="SM00220">
    <property type="entry name" value="S_TKc"/>
    <property type="match status" value="1"/>
</dbReference>
<keyword evidence="4" id="KW-0418">Kinase</keyword>
<evidence type="ECO:0000259" key="6">
    <source>
        <dbReference type="PROSITE" id="PS50011"/>
    </source>
</evidence>
<dbReference type="SUPFAM" id="SSF56112">
    <property type="entry name" value="Protein kinase-like (PK-like)"/>
    <property type="match status" value="1"/>
</dbReference>